<dbReference type="InterPro" id="IPR029154">
    <property type="entry name" value="HIBADH-like_NADP-bd"/>
</dbReference>
<dbReference type="Gene3D" id="3.40.50.720">
    <property type="entry name" value="NAD(P)-binding Rossmann-like Domain"/>
    <property type="match status" value="1"/>
</dbReference>
<dbReference type="InterPro" id="IPR008927">
    <property type="entry name" value="6-PGluconate_DH-like_C_sf"/>
</dbReference>
<feature type="active site" evidence="3">
    <location>
        <position position="192"/>
    </location>
</feature>
<dbReference type="SUPFAM" id="SSF48179">
    <property type="entry name" value="6-phosphogluconate dehydrogenase C-terminal domain-like"/>
    <property type="match status" value="1"/>
</dbReference>
<feature type="domain" description="6-phosphogluconate dehydrogenase NADP-binding" evidence="5">
    <location>
        <begin position="26"/>
        <end position="182"/>
    </location>
</feature>
<dbReference type="PIRSF" id="PIRSF000103">
    <property type="entry name" value="HIBADH"/>
    <property type="match status" value="1"/>
</dbReference>
<evidence type="ECO:0000313" key="7">
    <source>
        <dbReference type="EMBL" id="EDT08325.1"/>
    </source>
</evidence>
<evidence type="ECO:0000313" key="8">
    <source>
        <dbReference type="Proteomes" id="UP000005045"/>
    </source>
</evidence>
<dbReference type="EC" id="1.1.1.31" evidence="7"/>
<dbReference type="PANTHER" id="PTHR22981">
    <property type="entry name" value="3-HYDROXYISOBUTYRATE DEHYDROGENASE-RELATED"/>
    <property type="match status" value="1"/>
</dbReference>
<dbReference type="InterPro" id="IPR036291">
    <property type="entry name" value="NAD(P)-bd_dom_sf"/>
</dbReference>
<feature type="domain" description="3-hydroxyisobutyrate dehydrogenase-like NAD-binding" evidence="6">
    <location>
        <begin position="186"/>
        <end position="306"/>
    </location>
</feature>
<dbReference type="GO" id="GO:0008442">
    <property type="term" value="F:3-hydroxyisobutyrate dehydrogenase activity"/>
    <property type="evidence" value="ECO:0007669"/>
    <property type="project" value="UniProtKB-EC"/>
</dbReference>
<comment type="caution">
    <text evidence="7">The sequence shown here is derived from an EMBL/GenBank/DDBJ whole genome shotgun (WGS) entry which is preliminary data.</text>
</comment>
<dbReference type="AlphaFoldDB" id="B1G6F9"/>
<dbReference type="Pfam" id="PF03446">
    <property type="entry name" value="NAD_binding_2"/>
    <property type="match status" value="1"/>
</dbReference>
<keyword evidence="8" id="KW-1185">Reference proteome</keyword>
<organism evidence="7 8">
    <name type="scientific">Paraburkholderia graminis (strain ATCC 700544 / DSM 17151 / LMG 18924 / NCIMB 13744 / C4D1M)</name>
    <dbReference type="NCBI Taxonomy" id="396598"/>
    <lineage>
        <taxon>Bacteria</taxon>
        <taxon>Pseudomonadati</taxon>
        <taxon>Pseudomonadota</taxon>
        <taxon>Betaproteobacteria</taxon>
        <taxon>Burkholderiales</taxon>
        <taxon>Burkholderiaceae</taxon>
        <taxon>Paraburkholderia</taxon>
    </lineage>
</organism>
<gene>
    <name evidence="7" type="ORF">BgramDRAFT_5007</name>
</gene>
<dbReference type="Pfam" id="PF14833">
    <property type="entry name" value="NAD_binding_11"/>
    <property type="match status" value="1"/>
</dbReference>
<reference evidence="7 8" key="1">
    <citation type="submission" date="2008-03" db="EMBL/GenBank/DDBJ databases">
        <title>Sequencing of the draft genome and assembly of Burkholderia graminis C4D1M.</title>
        <authorList>
            <consortium name="US DOE Joint Genome Institute (JGI-PGF)"/>
            <person name="Copeland A."/>
            <person name="Lucas S."/>
            <person name="Lapidus A."/>
            <person name="Glavina del Rio T."/>
            <person name="Dalin E."/>
            <person name="Tice H."/>
            <person name="Bruce D."/>
            <person name="Goodwin L."/>
            <person name="Pitluck S."/>
            <person name="Larimer F."/>
            <person name="Land M.L."/>
            <person name="Hauser L."/>
            <person name="Tiedje J."/>
            <person name="Richardson P."/>
        </authorList>
    </citation>
    <scope>NUCLEOTIDE SEQUENCE [LARGE SCALE GENOMIC DNA]</scope>
    <source>
        <strain evidence="8">ATCC 700544 / DSM 17151 / LMG 18924 / NCIMB 13744 / C4D1M</strain>
    </source>
</reference>
<evidence type="ECO:0000259" key="6">
    <source>
        <dbReference type="Pfam" id="PF14833"/>
    </source>
</evidence>
<dbReference type="EMBL" id="ABLD01000019">
    <property type="protein sequence ID" value="EDT08325.1"/>
    <property type="molecule type" value="Genomic_DNA"/>
</dbReference>
<dbReference type="SUPFAM" id="SSF51735">
    <property type="entry name" value="NAD(P)-binding Rossmann-fold domains"/>
    <property type="match status" value="1"/>
</dbReference>
<dbReference type="RefSeq" id="WP_006051578.1">
    <property type="nucleotide sequence ID" value="NZ_ABLD01000019.1"/>
</dbReference>
<feature type="region of interest" description="Disordered" evidence="4">
    <location>
        <begin position="1"/>
        <end position="21"/>
    </location>
</feature>
<keyword evidence="1 7" id="KW-0560">Oxidoreductase</keyword>
<evidence type="ECO:0000256" key="1">
    <source>
        <dbReference type="ARBA" id="ARBA00023002"/>
    </source>
</evidence>
<evidence type="ECO:0000256" key="2">
    <source>
        <dbReference type="ARBA" id="ARBA00023027"/>
    </source>
</evidence>
<protein>
    <submittedName>
        <fullName evidence="7">3-hydroxyisobutyrate dehydrogenase</fullName>
        <ecNumber evidence="7">1.1.1.31</ecNumber>
    </submittedName>
</protein>
<dbReference type="InterPro" id="IPR013328">
    <property type="entry name" value="6PGD_dom2"/>
</dbReference>
<evidence type="ECO:0000259" key="5">
    <source>
        <dbReference type="Pfam" id="PF03446"/>
    </source>
</evidence>
<evidence type="ECO:0000256" key="3">
    <source>
        <dbReference type="PIRSR" id="PIRSR000103-1"/>
    </source>
</evidence>
<dbReference type="GO" id="GO:0051287">
    <property type="term" value="F:NAD binding"/>
    <property type="evidence" value="ECO:0007669"/>
    <property type="project" value="InterPro"/>
</dbReference>
<name>B1G6F9_PARG4</name>
<evidence type="ECO:0000256" key="4">
    <source>
        <dbReference type="SAM" id="MobiDB-lite"/>
    </source>
</evidence>
<dbReference type="PANTHER" id="PTHR22981:SF7">
    <property type="entry name" value="3-HYDROXYISOBUTYRATE DEHYDROGENASE, MITOCHONDRIAL"/>
    <property type="match status" value="1"/>
</dbReference>
<dbReference type="GO" id="GO:0050661">
    <property type="term" value="F:NADP binding"/>
    <property type="evidence" value="ECO:0007669"/>
    <property type="project" value="InterPro"/>
</dbReference>
<dbReference type="InterPro" id="IPR006115">
    <property type="entry name" value="6PGDH_NADP-bd"/>
</dbReference>
<dbReference type="OrthoDB" id="9777604at2"/>
<dbReference type="Proteomes" id="UP000005045">
    <property type="component" value="Unassembled WGS sequence"/>
</dbReference>
<accession>B1G6F9</accession>
<dbReference type="Gene3D" id="1.10.1040.10">
    <property type="entry name" value="N-(1-d-carboxylethyl)-l-norvaline Dehydrogenase, domain 2"/>
    <property type="match status" value="1"/>
</dbReference>
<proteinExistence type="predicted"/>
<dbReference type="InterPro" id="IPR015815">
    <property type="entry name" value="HIBADH-related"/>
</dbReference>
<sequence length="318" mass="33335">MSSGQALNQSSTQALNQQDQHSQQSLGFVGVGTMGRPMARRLIEAGHNVVVYDRDESAVEQLKAIGARAAASVREVADSAHIVFTSLPTPAIFRQVALGEGGLIEGGAIRIMVDLSTVGSRMEKEVADGLLAKGIETVDAPVSGGAAGATKGTLAIMAAGNPVALEEVRGLFEVLGKVFVVGDKAGQGQLLKLLNNMLSSTAFAITSEAFVAGVRGGLDPDVMMSVINAGSGKNGATLDKFPKHVLPRSFDFGFPVTSVCKDIGLAVDECQALGVPMWVGNVARQVWNYAAMQDGSARDMTELVRYVERWSSVDGLED</sequence>
<keyword evidence="2" id="KW-0520">NAD</keyword>